<dbReference type="GO" id="GO:0009435">
    <property type="term" value="P:NAD+ biosynthetic process"/>
    <property type="evidence" value="ECO:0007669"/>
    <property type="project" value="InterPro"/>
</dbReference>
<dbReference type="InterPro" id="IPR003694">
    <property type="entry name" value="NAD_synthase"/>
</dbReference>
<dbReference type="PANTHER" id="PTHR23090:SF9">
    <property type="entry name" value="GLUTAMINE-DEPENDENT NAD(+) SYNTHETASE"/>
    <property type="match status" value="1"/>
</dbReference>
<dbReference type="EMBL" id="CAEY01000034">
    <property type="status" value="NOT_ANNOTATED_CDS"/>
    <property type="molecule type" value="Genomic_DNA"/>
</dbReference>
<organism evidence="2 3">
    <name type="scientific">Tetranychus urticae</name>
    <name type="common">Two-spotted spider mite</name>
    <dbReference type="NCBI Taxonomy" id="32264"/>
    <lineage>
        <taxon>Eukaryota</taxon>
        <taxon>Metazoa</taxon>
        <taxon>Ecdysozoa</taxon>
        <taxon>Arthropoda</taxon>
        <taxon>Chelicerata</taxon>
        <taxon>Arachnida</taxon>
        <taxon>Acari</taxon>
        <taxon>Acariformes</taxon>
        <taxon>Trombidiformes</taxon>
        <taxon>Prostigmata</taxon>
        <taxon>Eleutherengona</taxon>
        <taxon>Raphignathae</taxon>
        <taxon>Tetranychoidea</taxon>
        <taxon>Tetranychidae</taxon>
        <taxon>Tetranychus</taxon>
    </lineage>
</organism>
<dbReference type="HOGENOM" id="CLU_1327876_0_0_1"/>
<evidence type="ECO:0000313" key="3">
    <source>
        <dbReference type="Proteomes" id="UP000015104"/>
    </source>
</evidence>
<evidence type="ECO:0000256" key="1">
    <source>
        <dbReference type="ARBA" id="ARBA00022598"/>
    </source>
</evidence>
<reference evidence="3" key="1">
    <citation type="submission" date="2011-08" db="EMBL/GenBank/DDBJ databases">
        <authorList>
            <person name="Rombauts S."/>
        </authorList>
    </citation>
    <scope>NUCLEOTIDE SEQUENCE</scope>
    <source>
        <strain evidence="3">London</strain>
    </source>
</reference>
<dbReference type="PANTHER" id="PTHR23090">
    <property type="entry name" value="NH 3 /GLUTAMINE-DEPENDENT NAD + SYNTHETASE"/>
    <property type="match status" value="1"/>
</dbReference>
<proteinExistence type="predicted"/>
<dbReference type="Gene3D" id="3.60.110.10">
    <property type="entry name" value="Carbon-nitrogen hydrolase"/>
    <property type="match status" value="1"/>
</dbReference>
<dbReference type="Proteomes" id="UP000015104">
    <property type="component" value="Unassembled WGS sequence"/>
</dbReference>
<name>T1KF68_TETUR</name>
<keyword evidence="3" id="KW-1185">Reference proteome</keyword>
<dbReference type="GO" id="GO:0003952">
    <property type="term" value="F:NAD+ synthase (glutamine-hydrolyzing) activity"/>
    <property type="evidence" value="ECO:0007669"/>
    <property type="project" value="InterPro"/>
</dbReference>
<dbReference type="AlphaFoldDB" id="T1KF68"/>
<accession>T1KF68</accession>
<dbReference type="GO" id="GO:0004359">
    <property type="term" value="F:glutaminase activity"/>
    <property type="evidence" value="ECO:0007669"/>
    <property type="project" value="InterPro"/>
</dbReference>
<sequence length="207" mass="23182">MIKLDRALDLMKKATSKSVGLYAFSNLIGCDGARICFNGRSLMVLNGKVVSKTTTTDTFLRDVDFAIYKLDPLDIINYRQQFKVRSLSHRNVGSRLNYYANQSKLSEPDPLSSNIPCQLESIAPEQEIIMYGSLCGGLDSASVACLVYCMSSFIYKHAKNLHAGYLTKYDCSSDDLNPIGSLSKRDLCRFLSYIKNKILTEDKEVLD</sequence>
<dbReference type="EnsemblMetazoa" id="tetur10g02060.1">
    <property type="protein sequence ID" value="tetur10g02060.1"/>
    <property type="gene ID" value="tetur10g02060"/>
</dbReference>
<evidence type="ECO:0000313" key="2">
    <source>
        <dbReference type="EnsemblMetazoa" id="tetur10g02060.1"/>
    </source>
</evidence>
<dbReference type="eggNOG" id="KOG2303">
    <property type="taxonomic scope" value="Eukaryota"/>
</dbReference>
<keyword evidence="1" id="KW-0436">Ligase</keyword>
<dbReference type="Gene3D" id="3.40.50.620">
    <property type="entry name" value="HUPs"/>
    <property type="match status" value="1"/>
</dbReference>
<dbReference type="STRING" id="32264.T1KF68"/>
<dbReference type="InterPro" id="IPR036526">
    <property type="entry name" value="C-N_Hydrolase_sf"/>
</dbReference>
<dbReference type="GO" id="GO:0005737">
    <property type="term" value="C:cytoplasm"/>
    <property type="evidence" value="ECO:0007669"/>
    <property type="project" value="InterPro"/>
</dbReference>
<dbReference type="InterPro" id="IPR014729">
    <property type="entry name" value="Rossmann-like_a/b/a_fold"/>
</dbReference>
<protein>
    <submittedName>
        <fullName evidence="2">Uncharacterized protein</fullName>
    </submittedName>
</protein>
<reference evidence="2" key="2">
    <citation type="submission" date="2015-06" db="UniProtKB">
        <authorList>
            <consortium name="EnsemblMetazoa"/>
        </authorList>
    </citation>
    <scope>IDENTIFICATION</scope>
</reference>